<dbReference type="EMBL" id="VVYF01000004">
    <property type="protein sequence ID" value="KAA5494051.1"/>
    <property type="molecule type" value="Genomic_DNA"/>
</dbReference>
<dbReference type="InterPro" id="IPR024733">
    <property type="entry name" value="NAGLU_tim-barrel"/>
</dbReference>
<evidence type="ECO:0000313" key="7">
    <source>
        <dbReference type="EMBL" id="KAA5461860.1"/>
    </source>
</evidence>
<dbReference type="Proteomes" id="UP000475905">
    <property type="component" value="Unassembled WGS sequence"/>
</dbReference>
<dbReference type="Pfam" id="PF05089">
    <property type="entry name" value="NAGLU"/>
    <property type="match status" value="1"/>
</dbReference>
<evidence type="ECO:0000259" key="3">
    <source>
        <dbReference type="Pfam" id="PF12971"/>
    </source>
</evidence>
<proteinExistence type="predicted"/>
<dbReference type="Gene3D" id="3.30.379.10">
    <property type="entry name" value="Chitobiase/beta-hexosaminidase domain 2-like"/>
    <property type="match status" value="1"/>
</dbReference>
<dbReference type="GO" id="GO:0016787">
    <property type="term" value="F:hydrolase activity"/>
    <property type="evidence" value="ECO:0007669"/>
    <property type="project" value="UniProtKB-KW"/>
</dbReference>
<dbReference type="PANTHER" id="PTHR12872:SF1">
    <property type="entry name" value="ALPHA-N-ACETYLGLUCOSAMINIDASE"/>
    <property type="match status" value="1"/>
</dbReference>
<dbReference type="Proteomes" id="UP000095657">
    <property type="component" value="Unassembled WGS sequence"/>
</dbReference>
<dbReference type="Gene3D" id="3.20.20.80">
    <property type="entry name" value="Glycosidases"/>
    <property type="match status" value="1"/>
</dbReference>
<evidence type="ECO:0000313" key="5">
    <source>
        <dbReference type="EMBL" id="CUP54544.1"/>
    </source>
</evidence>
<dbReference type="InterPro" id="IPR024240">
    <property type="entry name" value="NAGLU_N"/>
</dbReference>
<dbReference type="Gene3D" id="1.20.120.670">
    <property type="entry name" value="N-acetyl-b-d-glucoasminidase"/>
    <property type="match status" value="1"/>
</dbReference>
<dbReference type="Proteomes" id="UP000095725">
    <property type="component" value="Unassembled WGS sequence"/>
</dbReference>
<feature type="domain" description="Alpha-N-acetylglucosaminidase C-terminal" evidence="4">
    <location>
        <begin position="450"/>
        <end position="699"/>
    </location>
</feature>
<dbReference type="InterPro" id="IPR024732">
    <property type="entry name" value="NAGLU_C"/>
</dbReference>
<evidence type="ECO:0000313" key="10">
    <source>
        <dbReference type="EMBL" id="KAA5496886.1"/>
    </source>
</evidence>
<evidence type="ECO:0000259" key="4">
    <source>
        <dbReference type="Pfam" id="PF12972"/>
    </source>
</evidence>
<dbReference type="STRING" id="47678.ERS852494_04380"/>
<reference evidence="12 13" key="1">
    <citation type="submission" date="2015-09" db="EMBL/GenBank/DDBJ databases">
        <authorList>
            <consortium name="Pathogen Informatics"/>
        </authorList>
    </citation>
    <scope>NUCLEOTIDE SEQUENCE [LARGE SCALE GENOMIC DNA]</scope>
    <source>
        <strain evidence="6 12">2789STDY5834880</strain>
        <strain evidence="5 13">2789STDY5834946</strain>
    </source>
</reference>
<dbReference type="EMBL" id="VVYP01000019">
    <property type="protein sequence ID" value="KAA5461860.1"/>
    <property type="molecule type" value="Genomic_DNA"/>
</dbReference>
<organism evidence="6 12">
    <name type="scientific">Bacteroides caccae</name>
    <dbReference type="NCBI Taxonomy" id="47678"/>
    <lineage>
        <taxon>Bacteria</taxon>
        <taxon>Pseudomonadati</taxon>
        <taxon>Bacteroidota</taxon>
        <taxon>Bacteroidia</taxon>
        <taxon>Bacteroidales</taxon>
        <taxon>Bacteroidaceae</taxon>
        <taxon>Bacteroides</taxon>
    </lineage>
</organism>
<dbReference type="Pfam" id="PF12971">
    <property type="entry name" value="NAGLU_N"/>
    <property type="match status" value="1"/>
</dbReference>
<evidence type="ECO:0000313" key="6">
    <source>
        <dbReference type="EMBL" id="CUQ23114.1"/>
    </source>
</evidence>
<evidence type="ECO:0000313" key="15">
    <source>
        <dbReference type="Proteomes" id="UP000427825"/>
    </source>
</evidence>
<dbReference type="Proteomes" id="UP000491168">
    <property type="component" value="Unassembled WGS sequence"/>
</dbReference>
<keyword evidence="1" id="KW-0378">Hydrolase</keyword>
<dbReference type="Proteomes" id="UP000427825">
    <property type="component" value="Unassembled WGS sequence"/>
</dbReference>
<dbReference type="InterPro" id="IPR007781">
    <property type="entry name" value="NAGLU"/>
</dbReference>
<dbReference type="InterPro" id="IPR029018">
    <property type="entry name" value="Hex-like_dom2"/>
</dbReference>
<feature type="domain" description="Alpha-N-acetylglucosaminidase tim-barrel" evidence="2">
    <location>
        <begin position="121"/>
        <end position="441"/>
    </location>
</feature>
<evidence type="ECO:0000313" key="16">
    <source>
        <dbReference type="Proteomes" id="UP000475905"/>
    </source>
</evidence>
<protein>
    <submittedName>
        <fullName evidence="6 7">Alpha-N-acetylglucosaminidase</fullName>
    </submittedName>
</protein>
<dbReference type="GO" id="GO:0005975">
    <property type="term" value="P:carbohydrate metabolic process"/>
    <property type="evidence" value="ECO:0007669"/>
    <property type="project" value="UniProtKB-ARBA"/>
</dbReference>
<reference evidence="11" key="3">
    <citation type="submission" date="2023-07" db="EMBL/GenBank/DDBJ databases">
        <title>Whole Genome Sequencing of Colonoscopy isolates.</title>
        <authorList>
            <person name="Surve S.V."/>
            <person name="Valls R.A."/>
            <person name="Barrak K.E."/>
            <person name="Gardner T.B."/>
            <person name="O'Toole G.A."/>
        </authorList>
    </citation>
    <scope>NUCLEOTIDE SEQUENCE</scope>
    <source>
        <strain evidence="11">GP0119</strain>
    </source>
</reference>
<dbReference type="RefSeq" id="WP_005675475.1">
    <property type="nucleotide sequence ID" value="NZ_CACRTB010000004.1"/>
</dbReference>
<evidence type="ECO:0000313" key="9">
    <source>
        <dbReference type="EMBL" id="KAA5494051.1"/>
    </source>
</evidence>
<evidence type="ECO:0000313" key="14">
    <source>
        <dbReference type="Proteomes" id="UP000368418"/>
    </source>
</evidence>
<evidence type="ECO:0000313" key="13">
    <source>
        <dbReference type="Proteomes" id="UP000095725"/>
    </source>
</evidence>
<dbReference type="Pfam" id="PF12972">
    <property type="entry name" value="NAGLU_C"/>
    <property type="match status" value="1"/>
</dbReference>
<dbReference type="EMBL" id="CZBL01000001">
    <property type="protein sequence ID" value="CUP54544.1"/>
    <property type="molecule type" value="Genomic_DNA"/>
</dbReference>
<accession>A0A174UKN5</accession>
<evidence type="ECO:0000259" key="2">
    <source>
        <dbReference type="Pfam" id="PF05089"/>
    </source>
</evidence>
<evidence type="ECO:0000313" key="8">
    <source>
        <dbReference type="EMBL" id="KAA5477890.1"/>
    </source>
</evidence>
<dbReference type="EMBL" id="VVYD01000016">
    <property type="protein sequence ID" value="KAA5496886.1"/>
    <property type="molecule type" value="Genomic_DNA"/>
</dbReference>
<dbReference type="PANTHER" id="PTHR12872">
    <property type="entry name" value="ALPHA-N-ACETYLGLUCOSAMINIDASE"/>
    <property type="match status" value="1"/>
</dbReference>
<dbReference type="KEGG" id="bcac:CGC64_01540"/>
<dbReference type="EMBL" id="CZAI01000019">
    <property type="protein sequence ID" value="CUQ23114.1"/>
    <property type="molecule type" value="Genomic_DNA"/>
</dbReference>
<gene>
    <name evidence="6" type="primary">nagLU</name>
    <name evidence="6" type="ORF">ERS852494_04380</name>
    <name evidence="5" type="ORF">ERS852558_00478</name>
    <name evidence="10" type="ORF">F2Y31_16090</name>
    <name evidence="9" type="ORF">F2Y35_04215</name>
    <name evidence="7" type="ORF">F2Y36_15040</name>
    <name evidence="8" type="ORF">F2Y39_09845</name>
    <name evidence="11" type="ORF">Q4469_17180</name>
</gene>
<dbReference type="EMBL" id="VVYJ01000004">
    <property type="protein sequence ID" value="KAA5477890.1"/>
    <property type="molecule type" value="Genomic_DNA"/>
</dbReference>
<name>A0A174UKN5_9BACE</name>
<evidence type="ECO:0000313" key="12">
    <source>
        <dbReference type="Proteomes" id="UP000095657"/>
    </source>
</evidence>
<dbReference type="EMBL" id="JAUONL010000017">
    <property type="protein sequence ID" value="MDO6359387.1"/>
    <property type="molecule type" value="Genomic_DNA"/>
</dbReference>
<dbReference type="AlphaFoldDB" id="A0A174UKN5"/>
<dbReference type="Proteomes" id="UP000368418">
    <property type="component" value="Unassembled WGS sequence"/>
</dbReference>
<sequence length="715" mass="82754">MKILKQFFSVLFVLLCVVGTGYAATFDGVRELVSRRAPWLGKHIQFKEIASSDGDCFILQTVGKKLVVQATGANAAAVGVNWYLKYYCHRSMSHLGDQLAPVTELPVIGQPVTVKTTSIYRYALNYCTFNYTMSFYDWDDWQWELDWMALNGVNLMLVANGSEAVWQNTLRRMNYSEKEIADFITGPAYNAWWLMGNIEGWGGPMPQSQIDSRKKLVQKMLKRMKSLGIEPLMPGFYGMVPSNLKNKSKAHIIPQGTWGAFTRPDILDPMDPEFDRVAAIFYDETRRLYGSDIRFFSGDPFHEGGATDGVALGDAGRAIQKTMQKHFPGSIWVLQGWQDNPKPGLLEKLDKRYVLVQELFGENTNNWETRKGYEGTPFIWATVTNFGERPGINGKLQRFADEVYRASNSEYAKYMKGVGILPEGINNNPVTYELLLELVWHKDRVDVDQWIESYVTARYGRITDEIRTAWKMMLKSIYSSEVGYQEGPPENILCARPALELKSVSSWGRLAKKYDRDLYKKAAFLFAKAMPEFNEVRTYRIDLIHFLRQVIANEADSVFYDMITAYQEKKVEKFEQEVSKFLMMIDTENELLAQDPFFRLSTWQQQAKDAGNTAAEKKNNFHNLMMLITYWGEHVTSEDNLHDYAYKEWAGMMNTYYKERWLVYFDYLRALLRGEEAKAPDYFHWEREWVEKNLHMADDAPRMSLEEIVNKVTDR</sequence>
<feature type="domain" description="Alpha-N-acetylglucosaminidase N-terminal" evidence="3">
    <location>
        <begin position="28"/>
        <end position="106"/>
    </location>
</feature>
<reference evidence="14 15" key="2">
    <citation type="journal article" date="2019" name="Nat. Med.">
        <title>A library of human gut bacterial isolates paired with longitudinal multiomics data enables mechanistic microbiome research.</title>
        <authorList>
            <person name="Poyet M."/>
            <person name="Groussin M."/>
            <person name="Gibbons S.M."/>
            <person name="Avila-Pacheco J."/>
            <person name="Jiang X."/>
            <person name="Kearney S.M."/>
            <person name="Perrotta A.R."/>
            <person name="Berdy B."/>
            <person name="Zhao S."/>
            <person name="Lieberman T.D."/>
            <person name="Swanson P.K."/>
            <person name="Smith M."/>
            <person name="Roesemann S."/>
            <person name="Alexander J.E."/>
            <person name="Rich S.A."/>
            <person name="Livny J."/>
            <person name="Vlamakis H."/>
            <person name="Clish C."/>
            <person name="Bullock K."/>
            <person name="Deik A."/>
            <person name="Scott J."/>
            <person name="Pierce K.A."/>
            <person name="Xavier R.J."/>
            <person name="Alm E.J."/>
        </authorList>
    </citation>
    <scope>NUCLEOTIDE SEQUENCE [LARGE SCALE GENOMIC DNA]</scope>
    <source>
        <strain evidence="10 14">BIOML-A19</strain>
        <strain evidence="9 17">BIOML-A21</strain>
        <strain evidence="8 15">BIOML-A25</strain>
        <strain evidence="7 16">BIOML-A31</strain>
    </source>
</reference>
<evidence type="ECO:0000256" key="1">
    <source>
        <dbReference type="ARBA" id="ARBA00022801"/>
    </source>
</evidence>
<evidence type="ECO:0000313" key="11">
    <source>
        <dbReference type="EMBL" id="MDO6359387.1"/>
    </source>
</evidence>
<evidence type="ECO:0000313" key="17">
    <source>
        <dbReference type="Proteomes" id="UP000491168"/>
    </source>
</evidence>
<dbReference type="Proteomes" id="UP001170023">
    <property type="component" value="Unassembled WGS sequence"/>
</dbReference>